<feature type="region of interest" description="Disordered" evidence="1">
    <location>
        <begin position="227"/>
        <end position="255"/>
    </location>
</feature>
<dbReference type="Proteomes" id="UP001140172">
    <property type="component" value="Unassembled WGS sequence"/>
</dbReference>
<dbReference type="Gene3D" id="1.10.472.10">
    <property type="entry name" value="Cyclin-like"/>
    <property type="match status" value="2"/>
</dbReference>
<dbReference type="CDD" id="cd20546">
    <property type="entry name" value="CYCLIN_SpCG1C_ScCTK2-like_rpt2"/>
    <property type="match status" value="1"/>
</dbReference>
<dbReference type="InterPro" id="IPR036915">
    <property type="entry name" value="Cyclin-like_sf"/>
</dbReference>
<dbReference type="AlphaFoldDB" id="A0A9W8LL98"/>
<proteinExistence type="predicted"/>
<accession>A0A9W8LL98</accession>
<dbReference type="GO" id="GO:0016538">
    <property type="term" value="F:cyclin-dependent protein serine/threonine kinase regulator activity"/>
    <property type="evidence" value="ECO:0007669"/>
    <property type="project" value="InterPro"/>
</dbReference>
<dbReference type="PANTHER" id="PTHR10026">
    <property type="entry name" value="CYCLIN"/>
    <property type="match status" value="1"/>
</dbReference>
<evidence type="ECO:0000313" key="3">
    <source>
        <dbReference type="Proteomes" id="UP001140172"/>
    </source>
</evidence>
<evidence type="ECO:0000256" key="1">
    <source>
        <dbReference type="SAM" id="MobiDB-lite"/>
    </source>
</evidence>
<protein>
    <submittedName>
        <fullName evidence="2">Uncharacterized protein</fullName>
    </submittedName>
</protein>
<sequence length="255" mass="29566">MASHFGLGAYPIAYSPTMNDTSDQWLFRKEDLLAIPSNTSSQYSSPVGKHGSPDTHNWRARGCLFIHNVARLLGLRQVIASTACVYFHRFYMRQSVTQYQQYKWQLLLKSREIAVLENCCFDLDITHPYIYIDKLAMEFGIPVYIANSATAHVNDSMRSPLCLLYKPEVVAVAALYFAMSVHKWSFNRYLFNSQAVKLPANAQLEVKACIMDILDFYSSEAKAENEAFKLQQQQQQRRRRQQQQQHRQKEQPRRA</sequence>
<keyword evidence="3" id="KW-1185">Reference proteome</keyword>
<dbReference type="InterPro" id="IPR043198">
    <property type="entry name" value="Cyclin/Ssn8"/>
</dbReference>
<dbReference type="OrthoDB" id="25002at2759"/>
<dbReference type="SUPFAM" id="SSF47954">
    <property type="entry name" value="Cyclin-like"/>
    <property type="match status" value="2"/>
</dbReference>
<organism evidence="2 3">
    <name type="scientific">Coemansia interrupta</name>
    <dbReference type="NCBI Taxonomy" id="1126814"/>
    <lineage>
        <taxon>Eukaryota</taxon>
        <taxon>Fungi</taxon>
        <taxon>Fungi incertae sedis</taxon>
        <taxon>Zoopagomycota</taxon>
        <taxon>Kickxellomycotina</taxon>
        <taxon>Kickxellomycetes</taxon>
        <taxon>Kickxellales</taxon>
        <taxon>Kickxellaceae</taxon>
        <taxon>Coemansia</taxon>
    </lineage>
</organism>
<dbReference type="GO" id="GO:0006357">
    <property type="term" value="P:regulation of transcription by RNA polymerase II"/>
    <property type="evidence" value="ECO:0007669"/>
    <property type="project" value="InterPro"/>
</dbReference>
<comment type="caution">
    <text evidence="2">The sequence shown here is derived from an EMBL/GenBank/DDBJ whole genome shotgun (WGS) entry which is preliminary data.</text>
</comment>
<evidence type="ECO:0000313" key="2">
    <source>
        <dbReference type="EMBL" id="KAJ2785076.1"/>
    </source>
</evidence>
<gene>
    <name evidence="2" type="ORF">GGI15_002051</name>
</gene>
<name>A0A9W8LL98_9FUNG</name>
<dbReference type="EMBL" id="JANBUM010000097">
    <property type="protein sequence ID" value="KAJ2785076.1"/>
    <property type="molecule type" value="Genomic_DNA"/>
</dbReference>
<reference evidence="2" key="1">
    <citation type="submission" date="2022-07" db="EMBL/GenBank/DDBJ databases">
        <title>Phylogenomic reconstructions and comparative analyses of Kickxellomycotina fungi.</title>
        <authorList>
            <person name="Reynolds N.K."/>
            <person name="Stajich J.E."/>
            <person name="Barry K."/>
            <person name="Grigoriev I.V."/>
            <person name="Crous P."/>
            <person name="Smith M.E."/>
        </authorList>
    </citation>
    <scope>NUCLEOTIDE SEQUENCE</scope>
    <source>
        <strain evidence="2">BCRC 34489</strain>
    </source>
</reference>